<name>A0A8I7BFH8_HORVV</name>
<evidence type="ECO:0000259" key="2">
    <source>
        <dbReference type="PROSITE" id="PS51752"/>
    </source>
</evidence>
<dbReference type="RefSeq" id="XP_044961079.1">
    <property type="nucleotide sequence ID" value="XM_045105144.1"/>
</dbReference>
<dbReference type="InterPro" id="IPR001229">
    <property type="entry name" value="Jacalin-like_lectin_dom"/>
</dbReference>
<reference evidence="4" key="1">
    <citation type="journal article" date="2012" name="Nature">
        <title>A physical, genetic and functional sequence assembly of the barley genome.</title>
        <authorList>
            <consortium name="The International Barley Genome Sequencing Consortium"/>
            <person name="Mayer K.F."/>
            <person name="Waugh R."/>
            <person name="Brown J.W."/>
            <person name="Schulman A."/>
            <person name="Langridge P."/>
            <person name="Platzer M."/>
            <person name="Fincher G.B."/>
            <person name="Muehlbauer G.J."/>
            <person name="Sato K."/>
            <person name="Close T.J."/>
            <person name="Wise R.P."/>
            <person name="Stein N."/>
        </authorList>
    </citation>
    <scope>NUCLEOTIDE SEQUENCE [LARGE SCALE GENOMIC DNA]</scope>
    <source>
        <strain evidence="4">cv. Morex</strain>
    </source>
</reference>
<dbReference type="PANTHER" id="PTHR46506">
    <property type="entry name" value="OS05G0143600 PROTEIN"/>
    <property type="match status" value="1"/>
</dbReference>
<dbReference type="GeneID" id="123412206"/>
<reference evidence="3" key="3">
    <citation type="submission" date="2022-01" db="UniProtKB">
        <authorList>
            <consortium name="EnsemblPlants"/>
        </authorList>
    </citation>
    <scope>IDENTIFICATION</scope>
    <source>
        <strain evidence="3">subsp. vulgare</strain>
    </source>
</reference>
<accession>A0A8I7BFH8</accession>
<protein>
    <recommendedName>
        <fullName evidence="2">Jacalin-type lectin domain-containing protein</fullName>
    </recommendedName>
</protein>
<dbReference type="InterPro" id="IPR033734">
    <property type="entry name" value="Jacalin-like_lectin_dom_plant"/>
</dbReference>
<dbReference type="Gramene" id="HORVU.MOREX.r2.7HG0613190.1">
    <property type="protein sequence ID" value="HORVU.MOREX.r2.7HG0613190.1"/>
    <property type="gene ID" value="HORVU.MOREX.r2.7HG0613190"/>
</dbReference>
<dbReference type="KEGG" id="hvg:123412206"/>
<gene>
    <name evidence="3" type="primary">LOC123412206</name>
</gene>
<dbReference type="Gene3D" id="2.100.10.30">
    <property type="entry name" value="Jacalin-like lectin domain"/>
    <property type="match status" value="1"/>
</dbReference>
<dbReference type="EnsemblPlants" id="HORVU.MOREX.r3.7HG0739230.1">
    <property type="protein sequence ID" value="HORVU.MOREX.r3.7HG0739230.1"/>
    <property type="gene ID" value="HORVU.MOREX.r3.7HG0739230"/>
</dbReference>
<evidence type="ECO:0000313" key="4">
    <source>
        <dbReference type="Proteomes" id="UP000011116"/>
    </source>
</evidence>
<dbReference type="SMART" id="SM00915">
    <property type="entry name" value="Jacalin"/>
    <property type="match status" value="1"/>
</dbReference>
<keyword evidence="4" id="KW-1185">Reference proteome</keyword>
<dbReference type="SUPFAM" id="SSF51101">
    <property type="entry name" value="Mannose-binding lectins"/>
    <property type="match status" value="1"/>
</dbReference>
<dbReference type="GO" id="GO:0030246">
    <property type="term" value="F:carbohydrate binding"/>
    <property type="evidence" value="ECO:0007669"/>
    <property type="project" value="UniProtKB-KW"/>
</dbReference>
<organism evidence="3 4">
    <name type="scientific">Hordeum vulgare subsp. vulgare</name>
    <name type="common">Domesticated barley</name>
    <dbReference type="NCBI Taxonomy" id="112509"/>
    <lineage>
        <taxon>Eukaryota</taxon>
        <taxon>Viridiplantae</taxon>
        <taxon>Streptophyta</taxon>
        <taxon>Embryophyta</taxon>
        <taxon>Tracheophyta</taxon>
        <taxon>Spermatophyta</taxon>
        <taxon>Magnoliopsida</taxon>
        <taxon>Liliopsida</taxon>
        <taxon>Poales</taxon>
        <taxon>Poaceae</taxon>
        <taxon>BOP clade</taxon>
        <taxon>Pooideae</taxon>
        <taxon>Triticodae</taxon>
        <taxon>Triticeae</taxon>
        <taxon>Hordeinae</taxon>
        <taxon>Hordeum</taxon>
    </lineage>
</organism>
<dbReference type="AlphaFoldDB" id="A0A8I7BFH8"/>
<keyword evidence="1" id="KW-0430">Lectin</keyword>
<dbReference type="PROSITE" id="PS51752">
    <property type="entry name" value="JACALIN_LECTIN"/>
    <property type="match status" value="1"/>
</dbReference>
<feature type="domain" description="Jacalin-type lectin" evidence="2">
    <location>
        <begin position="4"/>
        <end position="145"/>
    </location>
</feature>
<dbReference type="InterPro" id="IPR036404">
    <property type="entry name" value="Jacalin-like_lectin_dom_sf"/>
</dbReference>
<proteinExistence type="predicted"/>
<dbReference type="OrthoDB" id="1901752at2759"/>
<evidence type="ECO:0000313" key="3">
    <source>
        <dbReference type="EnsemblPlants" id="HORVU.MOREX.r3.7HG0739230.1"/>
    </source>
</evidence>
<dbReference type="CDD" id="cd09612">
    <property type="entry name" value="Jacalin"/>
    <property type="match status" value="1"/>
</dbReference>
<dbReference type="Proteomes" id="UP000011116">
    <property type="component" value="Chromosome 7H"/>
</dbReference>
<evidence type="ECO:0000256" key="1">
    <source>
        <dbReference type="ARBA" id="ARBA00022734"/>
    </source>
</evidence>
<dbReference type="Gramene" id="HORVU.MOREX.r3.7HG0739230.1">
    <property type="protein sequence ID" value="HORVU.MOREX.r3.7HG0739230.1"/>
    <property type="gene ID" value="HORVU.MOREX.r3.7HG0739230"/>
</dbReference>
<sequence>METVTKMGPCGGGGGTNRDMDVRAVNRIVRVVVRHGYAIDAISCQYERDGVQEQTEDWGGTGGALSEIRLGPDEYLTGVKGHIGSFMFVTCLKSLTLVSNLRSYGPFGKEDGMEFTLSAPPGGRIIGFHGRSWWLLDAIGIYVKAWNLPPQKTKKDGERS</sequence>
<dbReference type="Pfam" id="PF01419">
    <property type="entry name" value="Jacalin"/>
    <property type="match status" value="1"/>
</dbReference>
<reference evidence="3" key="2">
    <citation type="submission" date="2020-10" db="EMBL/GenBank/DDBJ databases">
        <authorList>
            <person name="Scholz U."/>
            <person name="Mascher M."/>
            <person name="Fiebig A."/>
        </authorList>
    </citation>
    <scope>NUCLEOTIDE SEQUENCE [LARGE SCALE GENOMIC DNA]</scope>
    <source>
        <strain evidence="3">cv. Morex</strain>
    </source>
</reference>
<dbReference type="SMR" id="A0A8I7BFH8"/>
<dbReference type="OMA" id="RDEYLAC"/>